<dbReference type="GO" id="GO:0050126">
    <property type="term" value="F:N-carbamoylputrescine amidase activity"/>
    <property type="evidence" value="ECO:0007669"/>
    <property type="project" value="TreeGrafter"/>
</dbReference>
<dbReference type="RefSeq" id="WP_163202169.1">
    <property type="nucleotide sequence ID" value="NZ_JAAGWG010000003.1"/>
</dbReference>
<dbReference type="PANTHER" id="PTHR43674">
    <property type="entry name" value="NITRILASE C965.09-RELATED"/>
    <property type="match status" value="1"/>
</dbReference>
<dbReference type="InterPro" id="IPR003010">
    <property type="entry name" value="C-N_Hydrolase"/>
</dbReference>
<dbReference type="PANTHER" id="PTHR43674:SF2">
    <property type="entry name" value="BETA-UREIDOPROPIONASE"/>
    <property type="match status" value="1"/>
</dbReference>
<organism evidence="4 5">
    <name type="scientific">Blastococcus saxobsidens</name>
    <dbReference type="NCBI Taxonomy" id="138336"/>
    <lineage>
        <taxon>Bacteria</taxon>
        <taxon>Bacillati</taxon>
        <taxon>Actinomycetota</taxon>
        <taxon>Actinomycetes</taxon>
        <taxon>Geodermatophilales</taxon>
        <taxon>Geodermatophilaceae</taxon>
        <taxon>Blastococcus</taxon>
    </lineage>
</organism>
<evidence type="ECO:0000256" key="1">
    <source>
        <dbReference type="ARBA" id="ARBA00010613"/>
    </source>
</evidence>
<feature type="domain" description="CN hydrolase" evidence="3">
    <location>
        <begin position="1"/>
        <end position="238"/>
    </location>
</feature>
<evidence type="ECO:0000256" key="2">
    <source>
        <dbReference type="ARBA" id="ARBA00022801"/>
    </source>
</evidence>
<dbReference type="Pfam" id="PF00795">
    <property type="entry name" value="CN_hydrolase"/>
    <property type="match status" value="1"/>
</dbReference>
<keyword evidence="2 4" id="KW-0378">Hydrolase</keyword>
<dbReference type="InterPro" id="IPR001110">
    <property type="entry name" value="UPF0012_CS"/>
</dbReference>
<dbReference type="SUPFAM" id="SSF56317">
    <property type="entry name" value="Carbon-nitrogen hydrolase"/>
    <property type="match status" value="1"/>
</dbReference>
<comment type="similarity">
    <text evidence="1">Belongs to the carbon-nitrogen hydrolase superfamily. NIT1/NIT2 family.</text>
</comment>
<comment type="caution">
    <text evidence="4">The sequence shown here is derived from an EMBL/GenBank/DDBJ whole genome shotgun (WGS) entry which is preliminary data.</text>
</comment>
<dbReference type="Proteomes" id="UP000479241">
    <property type="component" value="Unassembled WGS sequence"/>
</dbReference>
<evidence type="ECO:0000313" key="4">
    <source>
        <dbReference type="EMBL" id="NEK84738.1"/>
    </source>
</evidence>
<dbReference type="InterPro" id="IPR044083">
    <property type="entry name" value="RamA-like"/>
</dbReference>
<dbReference type="EMBL" id="JAAGWG010000003">
    <property type="protein sequence ID" value="NEK84738.1"/>
    <property type="molecule type" value="Genomic_DNA"/>
</dbReference>
<dbReference type="AlphaFoldDB" id="A0A6L9VYG6"/>
<protein>
    <submittedName>
        <fullName evidence="4">Carbon-nitrogen hydrolase family protein</fullName>
    </submittedName>
</protein>
<gene>
    <name evidence="4" type="ORF">GCU60_03025</name>
</gene>
<dbReference type="PROSITE" id="PS01227">
    <property type="entry name" value="UPF0012"/>
    <property type="match status" value="1"/>
</dbReference>
<dbReference type="GO" id="GO:0033388">
    <property type="term" value="P:putrescine biosynthetic process from arginine"/>
    <property type="evidence" value="ECO:0007669"/>
    <property type="project" value="TreeGrafter"/>
</dbReference>
<dbReference type="PROSITE" id="PS50263">
    <property type="entry name" value="CN_HYDROLASE"/>
    <property type="match status" value="1"/>
</dbReference>
<dbReference type="CDD" id="cd07576">
    <property type="entry name" value="R-amidase_like"/>
    <property type="match status" value="1"/>
</dbReference>
<dbReference type="Gene3D" id="3.60.110.10">
    <property type="entry name" value="Carbon-nitrogen hydrolase"/>
    <property type="match status" value="1"/>
</dbReference>
<evidence type="ECO:0000259" key="3">
    <source>
        <dbReference type="PROSITE" id="PS50263"/>
    </source>
</evidence>
<accession>A0A6L9VYG6</accession>
<sequence>MRIALTQCGSRPLDPDGNLARLADALVAARERGADLLLTPEMFLTGYAIGPDAVDRLAQPRDGEWARAVSDLARSSGVAVLYGYPERGADAVHNSVQLVGADGAPLAGYRKTHLFGDLDRSQFAPSDDVPPVVEIGGWQCGLLICYDVEFPETARGLALAGVDVVLAPTANMVAYDVVATTLVPARAYENQLYVAYANYSGTEAGLEYGGLSCVVGPDGRDLARAGRGEELLVADLDRDVLAASRRDTTYLRDRRPGLYRSLAEGGPPPGTLP</sequence>
<name>A0A6L9VYG6_9ACTN</name>
<evidence type="ECO:0000313" key="5">
    <source>
        <dbReference type="Proteomes" id="UP000479241"/>
    </source>
</evidence>
<dbReference type="InterPro" id="IPR050345">
    <property type="entry name" value="Aliph_Amidase/BUP"/>
</dbReference>
<reference evidence="4 5" key="1">
    <citation type="submission" date="2019-12" db="EMBL/GenBank/DDBJ databases">
        <title>the WGS of Blastococcus saxobsidens 67B17.</title>
        <authorList>
            <person name="Jiang Z."/>
        </authorList>
    </citation>
    <scope>NUCLEOTIDE SEQUENCE [LARGE SCALE GENOMIC DNA]</scope>
    <source>
        <strain evidence="4 5">67B17</strain>
    </source>
</reference>
<proteinExistence type="inferred from homology"/>
<dbReference type="InterPro" id="IPR036526">
    <property type="entry name" value="C-N_Hydrolase_sf"/>
</dbReference>